<accession>A0A6J2XLW1</accession>
<gene>
    <name evidence="3" type="primary">LOC115879702</name>
</gene>
<name>A0A6J2XLW1_SITOR</name>
<evidence type="ECO:0000313" key="3">
    <source>
        <dbReference type="RefSeq" id="XP_030752518.1"/>
    </source>
</evidence>
<organism evidence="2 3">
    <name type="scientific">Sitophilus oryzae</name>
    <name type="common">Rice weevil</name>
    <name type="synonym">Curculio oryzae</name>
    <dbReference type="NCBI Taxonomy" id="7048"/>
    <lineage>
        <taxon>Eukaryota</taxon>
        <taxon>Metazoa</taxon>
        <taxon>Ecdysozoa</taxon>
        <taxon>Arthropoda</taxon>
        <taxon>Hexapoda</taxon>
        <taxon>Insecta</taxon>
        <taxon>Pterygota</taxon>
        <taxon>Neoptera</taxon>
        <taxon>Endopterygota</taxon>
        <taxon>Coleoptera</taxon>
        <taxon>Polyphaga</taxon>
        <taxon>Cucujiformia</taxon>
        <taxon>Curculionidae</taxon>
        <taxon>Dryophthorinae</taxon>
        <taxon>Sitophilus</taxon>
    </lineage>
</organism>
<proteinExistence type="predicted"/>
<dbReference type="PANTHER" id="PTHR21398:SF7">
    <property type="entry name" value="LP19941P"/>
    <property type="match status" value="1"/>
</dbReference>
<dbReference type="InParanoid" id="A0A6J2XLW1"/>
<evidence type="ECO:0000256" key="1">
    <source>
        <dbReference type="SAM" id="SignalP"/>
    </source>
</evidence>
<dbReference type="SMART" id="SM00718">
    <property type="entry name" value="DM4_12"/>
    <property type="match status" value="1"/>
</dbReference>
<feature type="signal peptide" evidence="1">
    <location>
        <begin position="1"/>
        <end position="23"/>
    </location>
</feature>
<dbReference type="AlphaFoldDB" id="A0A6J2XLW1"/>
<keyword evidence="2" id="KW-1185">Reference proteome</keyword>
<dbReference type="PANTHER" id="PTHR21398">
    <property type="entry name" value="AGAP007094-PA"/>
    <property type="match status" value="1"/>
</dbReference>
<dbReference type="Proteomes" id="UP000504635">
    <property type="component" value="Unplaced"/>
</dbReference>
<feature type="chain" id="PRO_5026857767" evidence="1">
    <location>
        <begin position="24"/>
        <end position="218"/>
    </location>
</feature>
<reference evidence="3" key="1">
    <citation type="submission" date="2025-08" db="UniProtKB">
        <authorList>
            <consortium name="RefSeq"/>
        </authorList>
    </citation>
    <scope>IDENTIFICATION</scope>
    <source>
        <tissue evidence="3">Gonads</tissue>
    </source>
</reference>
<evidence type="ECO:0000313" key="2">
    <source>
        <dbReference type="Proteomes" id="UP000504635"/>
    </source>
</evidence>
<dbReference type="Pfam" id="PF07841">
    <property type="entry name" value="DM4_12"/>
    <property type="match status" value="1"/>
</dbReference>
<dbReference type="GeneID" id="115879702"/>
<keyword evidence="1" id="KW-0732">Signal</keyword>
<protein>
    <submittedName>
        <fullName evidence="3">Uncharacterized protein LOC115879702</fullName>
    </submittedName>
</protein>
<dbReference type="KEGG" id="soy:115879702"/>
<dbReference type="OrthoDB" id="8185446at2759"/>
<sequence>MAVRGCVLFVVLFIFCVLQGVHSKVNSKTLLRKKRYIAFPDGASYSAVVCLTSQMGITDGAAIFSEGINWGLVYDLPNDTIPLFTANKVLQKRRNRRDLYVKLEDIITSMGYNGRSCILRALCEAERRFQPKESSLAHHILNLIFSFPKERILRNEPDEHRMYHWASQIGSGTANNEDTYVEDQLEECSDIFQCPFSLIDLALGYYSSNLYDTFSNML</sequence>
<dbReference type="RefSeq" id="XP_030752518.1">
    <property type="nucleotide sequence ID" value="XM_030896658.1"/>
</dbReference>
<dbReference type="InterPro" id="IPR006631">
    <property type="entry name" value="DM4_12"/>
</dbReference>